<gene>
    <name evidence="7" type="ORF">QO002_003596</name>
</gene>
<evidence type="ECO:0000256" key="2">
    <source>
        <dbReference type="ARBA" id="ARBA00022692"/>
    </source>
</evidence>
<proteinExistence type="inferred from homology"/>
<dbReference type="RefSeq" id="WP_307232090.1">
    <property type="nucleotide sequence ID" value="NZ_JAUSVF010000001.1"/>
</dbReference>
<feature type="domain" description="ABC transmembrane type-1" evidence="6">
    <location>
        <begin position="91"/>
        <end position="299"/>
    </location>
</feature>
<comment type="subcellular location">
    <subcellularLocation>
        <location evidence="1 5">Cell membrane</location>
        <topology evidence="1 5">Multi-pass membrane protein</topology>
    </subcellularLocation>
</comment>
<keyword evidence="4 5" id="KW-0472">Membrane</keyword>
<dbReference type="Pfam" id="PF00528">
    <property type="entry name" value="BPD_transp_1"/>
    <property type="match status" value="1"/>
</dbReference>
<name>A0ABU0BU27_9HYPH</name>
<feature type="transmembrane region" description="Helical" evidence="5">
    <location>
        <begin position="23"/>
        <end position="45"/>
    </location>
</feature>
<accession>A0ABU0BU27</accession>
<keyword evidence="2 5" id="KW-0812">Transmembrane</keyword>
<dbReference type="EMBL" id="JAUSVF010000001">
    <property type="protein sequence ID" value="MDQ0321458.1"/>
    <property type="molecule type" value="Genomic_DNA"/>
</dbReference>
<dbReference type="InterPro" id="IPR000515">
    <property type="entry name" value="MetI-like"/>
</dbReference>
<comment type="caution">
    <text evidence="7">The sequence shown here is derived from an EMBL/GenBank/DDBJ whole genome shotgun (WGS) entry which is preliminary data.</text>
</comment>
<dbReference type="PANTHER" id="PTHR43879:SF1">
    <property type="entry name" value="GLUCOSE IMPORT SYSTEM PERMEASE PROTEIN GLCU"/>
    <property type="match status" value="1"/>
</dbReference>
<protein>
    <submittedName>
        <fullName evidence="7">Glucose/mannose transport system permease protein</fullName>
    </submittedName>
</protein>
<dbReference type="Gene3D" id="1.10.3720.10">
    <property type="entry name" value="MetI-like"/>
    <property type="match status" value="1"/>
</dbReference>
<dbReference type="PANTHER" id="PTHR43879">
    <property type="entry name" value="ABC TRANSPORTER PERMEASE PROTEIN"/>
    <property type="match status" value="1"/>
</dbReference>
<dbReference type="CDD" id="cd06261">
    <property type="entry name" value="TM_PBP2"/>
    <property type="match status" value="1"/>
</dbReference>
<sequence>MSAIVSSGTAARRSNGARIFNRVFIYGLLAFFAIVYLMPLFVMLVTSFKTMDEIQNGNMLALPSAPTFEPWVKAWGETCVGLTCAGIKGYFWNSLKMVIPAVLISTILGALNGYVLTKWRFRGHTLVFGLMLFACFIPFQSVLLPMATILGSLGRFGVMLQNTVGLSFGFGNPTVNLVLVHVIYGLGFTTLFFRNFYEAFPTELVKAAQVDGAGFFQIFRRIMLPNSLPIIVVTVIYQFTNIWNDFLFASAYAGTGESMPMTVALNNVVNTSTGVVEYNVNMAAAMIAAMPTLLVYILAGRYFVRGLMAGAVKG</sequence>
<dbReference type="PROSITE" id="PS50928">
    <property type="entry name" value="ABC_TM1"/>
    <property type="match status" value="1"/>
</dbReference>
<dbReference type="InterPro" id="IPR035906">
    <property type="entry name" value="MetI-like_sf"/>
</dbReference>
<evidence type="ECO:0000313" key="8">
    <source>
        <dbReference type="Proteomes" id="UP001230207"/>
    </source>
</evidence>
<feature type="transmembrane region" description="Helical" evidence="5">
    <location>
        <begin position="282"/>
        <end position="304"/>
    </location>
</feature>
<evidence type="ECO:0000256" key="4">
    <source>
        <dbReference type="ARBA" id="ARBA00023136"/>
    </source>
</evidence>
<keyword evidence="3 5" id="KW-1133">Transmembrane helix</keyword>
<feature type="transmembrane region" description="Helical" evidence="5">
    <location>
        <begin position="174"/>
        <end position="197"/>
    </location>
</feature>
<evidence type="ECO:0000256" key="5">
    <source>
        <dbReference type="RuleBase" id="RU363032"/>
    </source>
</evidence>
<feature type="transmembrane region" description="Helical" evidence="5">
    <location>
        <begin position="128"/>
        <end position="154"/>
    </location>
</feature>
<feature type="transmembrane region" description="Helical" evidence="5">
    <location>
        <begin position="218"/>
        <end position="239"/>
    </location>
</feature>
<organism evidence="7 8">
    <name type="scientific">Pararhizobium capsulatum DSM 1112</name>
    <dbReference type="NCBI Taxonomy" id="1121113"/>
    <lineage>
        <taxon>Bacteria</taxon>
        <taxon>Pseudomonadati</taxon>
        <taxon>Pseudomonadota</taxon>
        <taxon>Alphaproteobacteria</taxon>
        <taxon>Hyphomicrobiales</taxon>
        <taxon>Rhizobiaceae</taxon>
        <taxon>Rhizobium/Agrobacterium group</taxon>
        <taxon>Pararhizobium</taxon>
    </lineage>
</organism>
<evidence type="ECO:0000256" key="3">
    <source>
        <dbReference type="ARBA" id="ARBA00022989"/>
    </source>
</evidence>
<evidence type="ECO:0000313" key="7">
    <source>
        <dbReference type="EMBL" id="MDQ0321458.1"/>
    </source>
</evidence>
<evidence type="ECO:0000256" key="1">
    <source>
        <dbReference type="ARBA" id="ARBA00004651"/>
    </source>
</evidence>
<dbReference type="SUPFAM" id="SSF161098">
    <property type="entry name" value="MetI-like"/>
    <property type="match status" value="1"/>
</dbReference>
<evidence type="ECO:0000259" key="6">
    <source>
        <dbReference type="PROSITE" id="PS50928"/>
    </source>
</evidence>
<comment type="similarity">
    <text evidence="5">Belongs to the binding-protein-dependent transport system permease family.</text>
</comment>
<keyword evidence="5" id="KW-0813">Transport</keyword>
<keyword evidence="8" id="KW-1185">Reference proteome</keyword>
<dbReference type="Proteomes" id="UP001230207">
    <property type="component" value="Unassembled WGS sequence"/>
</dbReference>
<reference evidence="7 8" key="1">
    <citation type="submission" date="2023-07" db="EMBL/GenBank/DDBJ databases">
        <title>Genomic Encyclopedia of Type Strains, Phase IV (KMG-IV): sequencing the most valuable type-strain genomes for metagenomic binning, comparative biology and taxonomic classification.</title>
        <authorList>
            <person name="Goeker M."/>
        </authorList>
    </citation>
    <scope>NUCLEOTIDE SEQUENCE [LARGE SCALE GENOMIC DNA]</scope>
    <source>
        <strain evidence="7 8">DSM 1112</strain>
    </source>
</reference>
<feature type="transmembrane region" description="Helical" evidence="5">
    <location>
        <begin position="97"/>
        <end position="116"/>
    </location>
</feature>